<feature type="compositionally biased region" description="Basic and acidic residues" evidence="1">
    <location>
        <begin position="668"/>
        <end position="677"/>
    </location>
</feature>
<feature type="compositionally biased region" description="Basic and acidic residues" evidence="1">
    <location>
        <begin position="12"/>
        <end position="24"/>
    </location>
</feature>
<evidence type="ECO:0000256" key="2">
    <source>
        <dbReference type="SAM" id="Phobius"/>
    </source>
</evidence>
<feature type="transmembrane region" description="Helical" evidence="2">
    <location>
        <begin position="33"/>
        <end position="54"/>
    </location>
</feature>
<keyword evidence="2" id="KW-0472">Membrane</keyword>
<proteinExistence type="predicted"/>
<dbReference type="EMBL" id="KV878336">
    <property type="protein sequence ID" value="OJJ50539.1"/>
    <property type="molecule type" value="Genomic_DNA"/>
</dbReference>
<dbReference type="RefSeq" id="XP_022585049.1">
    <property type="nucleotide sequence ID" value="XM_022721074.1"/>
</dbReference>
<feature type="compositionally biased region" description="Polar residues" evidence="1">
    <location>
        <begin position="639"/>
        <end position="660"/>
    </location>
</feature>
<evidence type="ECO:0000256" key="1">
    <source>
        <dbReference type="SAM" id="MobiDB-lite"/>
    </source>
</evidence>
<evidence type="ECO:0000313" key="4">
    <source>
        <dbReference type="Proteomes" id="UP000184188"/>
    </source>
</evidence>
<evidence type="ECO:0008006" key="5">
    <source>
        <dbReference type="Google" id="ProtNLM"/>
    </source>
</evidence>
<dbReference type="PANTHER" id="PTHR23242:SF9">
    <property type="entry name" value="TRANSCRIPTION FACTOR HOXA13"/>
    <property type="match status" value="1"/>
</dbReference>
<dbReference type="STRING" id="1073090.A0A1L9STL3"/>
<dbReference type="OrthoDB" id="3260408at2759"/>
<reference evidence="4" key="1">
    <citation type="journal article" date="2017" name="Genome Biol.">
        <title>Comparative genomics reveals high biological diversity and specific adaptations in the industrially and medically important fungal genus Aspergillus.</title>
        <authorList>
            <person name="de Vries R.P."/>
            <person name="Riley R."/>
            <person name="Wiebenga A."/>
            <person name="Aguilar-Osorio G."/>
            <person name="Amillis S."/>
            <person name="Uchima C.A."/>
            <person name="Anderluh G."/>
            <person name="Asadollahi M."/>
            <person name="Askin M."/>
            <person name="Barry K."/>
            <person name="Battaglia E."/>
            <person name="Bayram O."/>
            <person name="Benocci T."/>
            <person name="Braus-Stromeyer S.A."/>
            <person name="Caldana C."/>
            <person name="Canovas D."/>
            <person name="Cerqueira G.C."/>
            <person name="Chen F."/>
            <person name="Chen W."/>
            <person name="Choi C."/>
            <person name="Clum A."/>
            <person name="Dos Santos R.A."/>
            <person name="Damasio A.R."/>
            <person name="Diallinas G."/>
            <person name="Emri T."/>
            <person name="Fekete E."/>
            <person name="Flipphi M."/>
            <person name="Freyberg S."/>
            <person name="Gallo A."/>
            <person name="Gournas C."/>
            <person name="Habgood R."/>
            <person name="Hainaut M."/>
            <person name="Harispe M.L."/>
            <person name="Henrissat B."/>
            <person name="Hilden K.S."/>
            <person name="Hope R."/>
            <person name="Hossain A."/>
            <person name="Karabika E."/>
            <person name="Karaffa L."/>
            <person name="Karanyi Z."/>
            <person name="Krasevec N."/>
            <person name="Kuo A."/>
            <person name="Kusch H."/>
            <person name="LaButti K."/>
            <person name="Lagendijk E.L."/>
            <person name="Lapidus A."/>
            <person name="Levasseur A."/>
            <person name="Lindquist E."/>
            <person name="Lipzen A."/>
            <person name="Logrieco A.F."/>
            <person name="MacCabe A."/>
            <person name="Maekelae M.R."/>
            <person name="Malavazi I."/>
            <person name="Melin P."/>
            <person name="Meyer V."/>
            <person name="Mielnichuk N."/>
            <person name="Miskei M."/>
            <person name="Molnar A.P."/>
            <person name="Mule G."/>
            <person name="Ngan C.Y."/>
            <person name="Orejas M."/>
            <person name="Orosz E."/>
            <person name="Ouedraogo J.P."/>
            <person name="Overkamp K.M."/>
            <person name="Park H.-S."/>
            <person name="Perrone G."/>
            <person name="Piumi F."/>
            <person name="Punt P.J."/>
            <person name="Ram A.F."/>
            <person name="Ramon A."/>
            <person name="Rauscher S."/>
            <person name="Record E."/>
            <person name="Riano-Pachon D.M."/>
            <person name="Robert V."/>
            <person name="Roehrig J."/>
            <person name="Ruller R."/>
            <person name="Salamov A."/>
            <person name="Salih N.S."/>
            <person name="Samson R.A."/>
            <person name="Sandor E."/>
            <person name="Sanguinetti M."/>
            <person name="Schuetze T."/>
            <person name="Sepcic K."/>
            <person name="Shelest E."/>
            <person name="Sherlock G."/>
            <person name="Sophianopoulou V."/>
            <person name="Squina F.M."/>
            <person name="Sun H."/>
            <person name="Susca A."/>
            <person name="Todd R.B."/>
            <person name="Tsang A."/>
            <person name="Unkles S.E."/>
            <person name="van de Wiele N."/>
            <person name="van Rossen-Uffink D."/>
            <person name="Oliveira J.V."/>
            <person name="Vesth T.C."/>
            <person name="Visser J."/>
            <person name="Yu J.-H."/>
            <person name="Zhou M."/>
            <person name="Andersen M.R."/>
            <person name="Archer D.B."/>
            <person name="Baker S.E."/>
            <person name="Benoit I."/>
            <person name="Brakhage A.A."/>
            <person name="Braus G.H."/>
            <person name="Fischer R."/>
            <person name="Frisvad J.C."/>
            <person name="Goldman G.H."/>
            <person name="Houbraken J."/>
            <person name="Oakley B."/>
            <person name="Pocsi I."/>
            <person name="Scazzocchio C."/>
            <person name="Seiboth B."/>
            <person name="vanKuyk P.A."/>
            <person name="Wortman J."/>
            <person name="Dyer P.S."/>
            <person name="Grigoriev I.V."/>
        </authorList>
    </citation>
    <scope>NUCLEOTIDE SEQUENCE [LARGE SCALE GENOMIC DNA]</scope>
    <source>
        <strain evidence="4">CBS 506.65</strain>
    </source>
</reference>
<dbReference type="PANTHER" id="PTHR23242">
    <property type="entry name" value="TRANSCRIPTION FACTOR HOXA13"/>
    <property type="match status" value="1"/>
</dbReference>
<feature type="region of interest" description="Disordered" evidence="1">
    <location>
        <begin position="560"/>
        <end position="614"/>
    </location>
</feature>
<protein>
    <recommendedName>
        <fullName evidence="5">Transcription factor hoxa13</fullName>
    </recommendedName>
</protein>
<gene>
    <name evidence="3" type="ORF">ASPZODRAFT_11404</name>
</gene>
<evidence type="ECO:0000313" key="3">
    <source>
        <dbReference type="EMBL" id="OJJ50539.1"/>
    </source>
</evidence>
<organism evidence="3 4">
    <name type="scientific">Penicilliopsis zonata CBS 506.65</name>
    <dbReference type="NCBI Taxonomy" id="1073090"/>
    <lineage>
        <taxon>Eukaryota</taxon>
        <taxon>Fungi</taxon>
        <taxon>Dikarya</taxon>
        <taxon>Ascomycota</taxon>
        <taxon>Pezizomycotina</taxon>
        <taxon>Eurotiomycetes</taxon>
        <taxon>Eurotiomycetidae</taxon>
        <taxon>Eurotiales</taxon>
        <taxon>Aspergillaceae</taxon>
        <taxon>Penicilliopsis</taxon>
    </lineage>
</organism>
<feature type="region of interest" description="Disordered" evidence="1">
    <location>
        <begin position="632"/>
        <end position="677"/>
    </location>
</feature>
<keyword evidence="2" id="KW-1133">Transmembrane helix</keyword>
<sequence length="1137" mass="122908">MTALQNGEVADDVAKGSDRADARTQARTRKSSVRWTLGLIVRLVIWYTLLMPFLRCPSRVADLDSSSPTVCKPYLIARSHVEPYVTPYYEKYGAPYVDVARPYVQVVNERVYTPMANVMSQGYDSYGAPALEQAGLYGQKQWEAQVVPQIRAVQEGLNDIYTARIDPHVQYVRGTVLPYYERTKSTLSNTYWTYIEPYYARSSPFIGKTYASGQEMLVTNVIPFTQRTWSSAVYLVNTELWPRITGLYSENVEPQLVKIGQRLASYREGKRLRTVLGDVDSVFESSTSVSSSTASETKVVVQTTIAPPTAKTHKPTATASPTTSVDLSREKIDSDLEIWQTKFAMAADKGVKDLNDRIKSIVASHVGGAKSHGQSLAAALELVVDREISNLKKRIITLTEPLPAHQAESEEAAAQEELVKSIRDAAVAIRERAHELREWSNDFDEELDRRVLAAVESTLQVLDSIRDLGLQEIGMRWAWMDGVTYKDWARYYALKSDFEDWRIVVSDVGSTHDSIEEARALVGNIMDQAMDVAEGAAKELGRLKEVGRWKILAREVNDNFDSRSDPIPELPKPELPVESGAEEDSGESFAEINEPAGHSSPETSIVDSEDTSQTGYVEDEAVTAVLSFTDDPILESGHSESSSNTEDLQAGTSDIETSAGINPEDSSALDRESNSELHTAKKVWGGAAAQAVPTLLPTDGDIVEDDGQAGFSEQLQSLVSEAGDRYADATKAVSEALLGSSSTTGFAEKATDVVHDQYSRALSAASSVLYGTPLRADEKISIAASEKYAHAVAAASAVIYGTPSKTQALAYITSVASSRLLESIALASEGLAQARAIVLPEPTPTENHVLLDARRRYYEALGYAHDQYSAFVSSASQAVYASPTPTPPPTMFEDLVEQAKVHYSQAASLASASLSAVVASASSMVHPDEEQHDGPNILEVASSQYSAALSVASASFSKASDAASSAIYGTSTKPLESLASEASVQWEHIVSKVSEQVYGTSTPYSHQVLSGANYYYEEMYNLVSEVLAGEDTAFTDSVMSKLQAVYETRHPTSVLSSASSIASEVYESASSGVSAFATNVPSVDEIFEAAQGAESQLTDLASSGSSLASEAFAAVTSQAQDFASTVQSAAQSVKDEL</sequence>
<accession>A0A1L9STL3</accession>
<feature type="region of interest" description="Disordered" evidence="1">
    <location>
        <begin position="1"/>
        <end position="25"/>
    </location>
</feature>
<dbReference type="VEuPathDB" id="FungiDB:ASPZODRAFT_11404"/>
<dbReference type="Proteomes" id="UP000184188">
    <property type="component" value="Unassembled WGS sequence"/>
</dbReference>
<dbReference type="AlphaFoldDB" id="A0A1L9STL3"/>
<dbReference type="GeneID" id="34607539"/>
<keyword evidence="4" id="KW-1185">Reference proteome</keyword>
<keyword evidence="2" id="KW-0812">Transmembrane</keyword>
<name>A0A1L9STL3_9EURO</name>
<feature type="compositionally biased region" description="Polar residues" evidence="1">
    <location>
        <begin position="600"/>
        <end position="614"/>
    </location>
</feature>